<gene>
    <name evidence="1" type="primary">hpaB</name>
    <name evidence="1" type="ORF">XOC_4454</name>
</gene>
<name>G7TAC9_XANOB</name>
<proteinExistence type="predicted"/>
<protein>
    <submittedName>
        <fullName evidence="1">Type III secretion control protein HpaB</fullName>
    </submittedName>
</protein>
<sequence>MHVSPTMSTARFETIVRQMCESLDLPDVDSVLSRRVLWVEGFEVYLHLPTPQPGDDAQEEALYLRIAYGLPPAGRTLNVFRLLLEANLSVYAQDQAQLGLNDDGVIVLIVRVPLDNDVDGAWICDLLAHYAEHGRYWNNNIFVAHDEMFEGIATGNYLWLRA</sequence>
<dbReference type="SUPFAM" id="SSF69635">
    <property type="entry name" value="Type III secretory system chaperone-like"/>
    <property type="match status" value="1"/>
</dbReference>
<dbReference type="Pfam" id="PF05932">
    <property type="entry name" value="CesT"/>
    <property type="match status" value="1"/>
</dbReference>
<evidence type="ECO:0000313" key="1">
    <source>
        <dbReference type="EMBL" id="AEQ98518.1"/>
    </source>
</evidence>
<dbReference type="GO" id="GO:0030254">
    <property type="term" value="P:protein secretion by the type III secretion system"/>
    <property type="evidence" value="ECO:0007669"/>
    <property type="project" value="InterPro"/>
</dbReference>
<dbReference type="Gene3D" id="3.30.1460.10">
    <property type="match status" value="1"/>
</dbReference>
<dbReference type="HOGENOM" id="CLU_1674588_0_0_6"/>
<evidence type="ECO:0000313" key="2">
    <source>
        <dbReference type="Proteomes" id="UP000008851"/>
    </source>
</evidence>
<reference evidence="1 2" key="1">
    <citation type="journal article" date="2011" name="J. Bacteriol.">
        <title>Two new complete genome sequences offer insight into host and tissue specificity of plant pathogenic Xanthomonas spp.</title>
        <authorList>
            <person name="Bogdanove A.J."/>
            <person name="Koebnik R."/>
            <person name="Lu H."/>
            <person name="Furutani A."/>
            <person name="Angiuoli S.V."/>
            <person name="Patil P.B."/>
            <person name="Van Sluys M.A."/>
            <person name="Ryan R.P."/>
            <person name="Meyer D.F."/>
            <person name="Han S.W."/>
            <person name="Aparna G."/>
            <person name="Rajaram M."/>
            <person name="Delcher A.L."/>
            <person name="Phillippy A.M."/>
            <person name="Puiu D."/>
            <person name="Schatz M.C."/>
            <person name="Shumway M."/>
            <person name="Sommer D.D."/>
            <person name="Trapnell C."/>
            <person name="Benahmed F."/>
            <person name="Dimitrov G."/>
            <person name="Madupu R."/>
            <person name="Radune D."/>
            <person name="Sullivan S."/>
            <person name="Jha G."/>
            <person name="Ishihara H."/>
            <person name="Lee S.W."/>
            <person name="Pandey A."/>
            <person name="Sharma V."/>
            <person name="Sriariyanun M."/>
            <person name="Szurek B."/>
            <person name="Vera-Cruz C.M."/>
            <person name="Dorman K.S."/>
            <person name="Ronald P.C."/>
            <person name="Verdier V."/>
            <person name="Dow J.M."/>
            <person name="Sonti R.V."/>
            <person name="Tsuge S."/>
            <person name="Brendel V.P."/>
            <person name="Rabinowicz P.D."/>
            <person name="Leach J.E."/>
            <person name="White F.F."/>
            <person name="Salzberg S.L."/>
        </authorList>
    </citation>
    <scope>NUCLEOTIDE SEQUENCE [LARGE SCALE GENOMIC DNA]</scope>
    <source>
        <strain evidence="1 2">BLS256</strain>
    </source>
</reference>
<dbReference type="EMBL" id="CP003057">
    <property type="protein sequence ID" value="AEQ98518.1"/>
    <property type="molecule type" value="Genomic_DNA"/>
</dbReference>
<dbReference type="eggNOG" id="ENOG5030WSW">
    <property type="taxonomic scope" value="Bacteria"/>
</dbReference>
<organism evidence="1 2">
    <name type="scientific">Xanthomonas oryzae pv. oryzicola (strain BLS256)</name>
    <dbReference type="NCBI Taxonomy" id="383407"/>
    <lineage>
        <taxon>Bacteria</taxon>
        <taxon>Pseudomonadati</taxon>
        <taxon>Pseudomonadota</taxon>
        <taxon>Gammaproteobacteria</taxon>
        <taxon>Lysobacterales</taxon>
        <taxon>Lysobacteraceae</taxon>
        <taxon>Xanthomonas</taxon>
    </lineage>
</organism>
<dbReference type="KEGG" id="xor:XOC_4454"/>
<dbReference type="Proteomes" id="UP000008851">
    <property type="component" value="Chromosome"/>
</dbReference>
<accession>G7TAC9</accession>
<dbReference type="AlphaFoldDB" id="G7TAC9"/>
<dbReference type="InterPro" id="IPR010261">
    <property type="entry name" value="Tir_chaperone"/>
</dbReference>